<name>A0AA39I305_9BILA</name>
<dbReference type="Proteomes" id="UP001175271">
    <property type="component" value="Unassembled WGS sequence"/>
</dbReference>
<evidence type="ECO:0000313" key="6">
    <source>
        <dbReference type="Proteomes" id="UP001175271"/>
    </source>
</evidence>
<feature type="compositionally biased region" description="Low complexity" evidence="4">
    <location>
        <begin position="538"/>
        <end position="564"/>
    </location>
</feature>
<feature type="region of interest" description="Disordered" evidence="4">
    <location>
        <begin position="144"/>
        <end position="178"/>
    </location>
</feature>
<dbReference type="SUPFAM" id="SSF48371">
    <property type="entry name" value="ARM repeat"/>
    <property type="match status" value="1"/>
</dbReference>
<evidence type="ECO:0000313" key="5">
    <source>
        <dbReference type="EMBL" id="KAK0416160.1"/>
    </source>
</evidence>
<dbReference type="GO" id="GO:0042393">
    <property type="term" value="F:histone binding"/>
    <property type="evidence" value="ECO:0007669"/>
    <property type="project" value="TreeGrafter"/>
</dbReference>
<evidence type="ECO:0008006" key="7">
    <source>
        <dbReference type="Google" id="ProtNLM"/>
    </source>
</evidence>
<dbReference type="GO" id="GO:0005730">
    <property type="term" value="C:nucleolus"/>
    <property type="evidence" value="ECO:0007669"/>
    <property type="project" value="TreeGrafter"/>
</dbReference>
<dbReference type="GO" id="GO:0003714">
    <property type="term" value="F:transcription corepressor activity"/>
    <property type="evidence" value="ECO:0007669"/>
    <property type="project" value="TreeGrafter"/>
</dbReference>
<protein>
    <recommendedName>
        <fullName evidence="7">Nucleolar complex protein 2 homolog</fullName>
    </recommendedName>
</protein>
<proteinExistence type="inferred from homology"/>
<evidence type="ECO:0000256" key="3">
    <source>
        <dbReference type="ARBA" id="ARBA00023242"/>
    </source>
</evidence>
<accession>A0AA39I305</accession>
<dbReference type="Pfam" id="PF03715">
    <property type="entry name" value="Noc2"/>
    <property type="match status" value="1"/>
</dbReference>
<dbReference type="GO" id="GO:0005654">
    <property type="term" value="C:nucleoplasm"/>
    <property type="evidence" value="ECO:0007669"/>
    <property type="project" value="TreeGrafter"/>
</dbReference>
<feature type="compositionally biased region" description="Acidic residues" evidence="4">
    <location>
        <begin position="162"/>
        <end position="175"/>
    </location>
</feature>
<keyword evidence="3" id="KW-0539">Nucleus</keyword>
<feature type="region of interest" description="Disordered" evidence="4">
    <location>
        <begin position="512"/>
        <end position="575"/>
    </location>
</feature>
<dbReference type="PANTHER" id="PTHR12687:SF4">
    <property type="entry name" value="NUCLEOLAR COMPLEX PROTEIN 2 HOMOLOG"/>
    <property type="match status" value="1"/>
</dbReference>
<organism evidence="5 6">
    <name type="scientific">Steinernema hermaphroditum</name>
    <dbReference type="NCBI Taxonomy" id="289476"/>
    <lineage>
        <taxon>Eukaryota</taxon>
        <taxon>Metazoa</taxon>
        <taxon>Ecdysozoa</taxon>
        <taxon>Nematoda</taxon>
        <taxon>Chromadorea</taxon>
        <taxon>Rhabditida</taxon>
        <taxon>Tylenchina</taxon>
        <taxon>Panagrolaimomorpha</taxon>
        <taxon>Strongyloidoidea</taxon>
        <taxon>Steinernematidae</taxon>
        <taxon>Steinernema</taxon>
    </lineage>
</organism>
<dbReference type="EMBL" id="JAUCMV010000002">
    <property type="protein sequence ID" value="KAK0416160.1"/>
    <property type="molecule type" value="Genomic_DNA"/>
</dbReference>
<gene>
    <name evidence="5" type="ORF">QR680_012322</name>
</gene>
<feature type="compositionally biased region" description="Basic and acidic residues" evidence="4">
    <location>
        <begin position="150"/>
        <end position="161"/>
    </location>
</feature>
<evidence type="ECO:0000256" key="2">
    <source>
        <dbReference type="ARBA" id="ARBA00005907"/>
    </source>
</evidence>
<dbReference type="GO" id="GO:0042273">
    <property type="term" value="P:ribosomal large subunit biogenesis"/>
    <property type="evidence" value="ECO:0007669"/>
    <property type="project" value="TreeGrafter"/>
</dbReference>
<keyword evidence="6" id="KW-1185">Reference proteome</keyword>
<dbReference type="AlphaFoldDB" id="A0AA39I305"/>
<comment type="similarity">
    <text evidence="2">Belongs to the NOC2 family.</text>
</comment>
<dbReference type="GO" id="GO:0000122">
    <property type="term" value="P:negative regulation of transcription by RNA polymerase II"/>
    <property type="evidence" value="ECO:0007669"/>
    <property type="project" value="TreeGrafter"/>
</dbReference>
<dbReference type="GO" id="GO:0030690">
    <property type="term" value="C:Noc1p-Noc2p complex"/>
    <property type="evidence" value="ECO:0007669"/>
    <property type="project" value="TreeGrafter"/>
</dbReference>
<sequence length="591" mass="68622">MKIVVNDPEFAEFLKENDADLLGNDFIEEEDESQKEPEVETTVVVGGKLRLRKDQDGRSIVDDLVDFIEDHIKVDSGSGELKAQERVVRLAVKCFIACVARVGAKMDPPQFVVESQQVFERVVRLCFQQLTGCPYTLLGTVKADGNLKPNKTDNPDEVHGEQEEDEPEDQSDEDYDKQVQTQEPLAAEAFRSWKKYSAVVKQYLHHLTMFIDELRHDDVIFTTVKTIEQLAEIYIHFKILRKRVLKSLIRLWSQKSEKCRLIAFVAMSRFCKISDGLVPFVLKSCYVSYISNSRVVTPDTLPLISMMQRTYAELAMIRPAITYPYMFVYIRQCVHVRNAMIAKRKDMVQTVYNWQFIQSLYLWCEVICKASKYHGHEKDYRSVEELAFPFTQVVTQCSVKMVAYTVECLESEKRALCRRARLTTFYDFMPYDIFPEAAASEAMNPQYPADQYPEFTAVRERIQHLHVTPQWMTLFKQQPRQAMLSFLSTRRLLDLMRTVRADRERFEKLVQMRKKRDDPMSGGFKPIIYEEDTHPPKSSSSQSSIRGVPQQLQREQSSSQAAQRPKTMSRKRKIPESFVLRTAFESVACLD</sequence>
<reference evidence="5" key="1">
    <citation type="submission" date="2023-06" db="EMBL/GenBank/DDBJ databases">
        <title>Genomic analysis of the entomopathogenic nematode Steinernema hermaphroditum.</title>
        <authorList>
            <person name="Schwarz E.M."/>
            <person name="Heppert J.K."/>
            <person name="Baniya A."/>
            <person name="Schwartz H.T."/>
            <person name="Tan C.-H."/>
            <person name="Antoshechkin I."/>
            <person name="Sternberg P.W."/>
            <person name="Goodrich-Blair H."/>
            <person name="Dillman A.R."/>
        </authorList>
    </citation>
    <scope>NUCLEOTIDE SEQUENCE</scope>
    <source>
        <strain evidence="5">PS9179</strain>
        <tissue evidence="5">Whole animal</tissue>
    </source>
</reference>
<comment type="subcellular location">
    <subcellularLocation>
        <location evidence="1">Nucleus</location>
    </subcellularLocation>
</comment>
<dbReference type="InterPro" id="IPR005343">
    <property type="entry name" value="Noc2"/>
</dbReference>
<evidence type="ECO:0000256" key="4">
    <source>
        <dbReference type="SAM" id="MobiDB-lite"/>
    </source>
</evidence>
<comment type="caution">
    <text evidence="5">The sequence shown here is derived from an EMBL/GenBank/DDBJ whole genome shotgun (WGS) entry which is preliminary data.</text>
</comment>
<evidence type="ECO:0000256" key="1">
    <source>
        <dbReference type="ARBA" id="ARBA00004123"/>
    </source>
</evidence>
<dbReference type="PANTHER" id="PTHR12687">
    <property type="entry name" value="NUCLEOLAR COMPLEX 2 AND RAD4-RELATED"/>
    <property type="match status" value="1"/>
</dbReference>
<dbReference type="GO" id="GO:0030691">
    <property type="term" value="C:Noc2p-Noc3p complex"/>
    <property type="evidence" value="ECO:0007669"/>
    <property type="project" value="TreeGrafter"/>
</dbReference>
<dbReference type="InterPro" id="IPR016024">
    <property type="entry name" value="ARM-type_fold"/>
</dbReference>